<dbReference type="SMART" id="SM00886">
    <property type="entry name" value="Dabb"/>
    <property type="match status" value="1"/>
</dbReference>
<feature type="signal peptide" evidence="1">
    <location>
        <begin position="1"/>
        <end position="19"/>
    </location>
</feature>
<feature type="domain" description="Stress-response A/B barrel" evidence="2">
    <location>
        <begin position="32"/>
        <end position="128"/>
    </location>
</feature>
<dbReference type="SUPFAM" id="SSF54909">
    <property type="entry name" value="Dimeric alpha+beta barrel"/>
    <property type="match status" value="1"/>
</dbReference>
<reference evidence="3" key="1">
    <citation type="submission" date="2023-06" db="EMBL/GenBank/DDBJ databases">
        <title>Robiginitalea aurantiacus sp. nov. and Algoriphagus sediminis sp. nov., isolated from coastal sediment.</title>
        <authorList>
            <person name="Zhou Z.Y."/>
            <person name="An J."/>
            <person name="Jia Y.W."/>
            <person name="Du Z.J."/>
        </authorList>
    </citation>
    <scope>NUCLEOTIDE SEQUENCE</scope>
    <source>
        <strain evidence="3">M39</strain>
    </source>
</reference>
<proteinExistence type="predicted"/>
<protein>
    <submittedName>
        <fullName evidence="3">Dabb family protein</fullName>
    </submittedName>
</protein>
<dbReference type="InterPro" id="IPR011008">
    <property type="entry name" value="Dimeric_a/b-barrel"/>
</dbReference>
<dbReference type="Pfam" id="PF07876">
    <property type="entry name" value="Dabb"/>
    <property type="match status" value="1"/>
</dbReference>
<dbReference type="EMBL" id="JAUDUY010000001">
    <property type="protein sequence ID" value="MDM9630352.1"/>
    <property type="molecule type" value="Genomic_DNA"/>
</dbReference>
<dbReference type="Gene3D" id="3.30.70.100">
    <property type="match status" value="1"/>
</dbReference>
<evidence type="ECO:0000256" key="1">
    <source>
        <dbReference type="SAM" id="SignalP"/>
    </source>
</evidence>
<dbReference type="PROSITE" id="PS51502">
    <property type="entry name" value="S_R_A_B_BARREL"/>
    <property type="match status" value="1"/>
</dbReference>
<dbReference type="RefSeq" id="WP_289723711.1">
    <property type="nucleotide sequence ID" value="NZ_JAUDUY010000001.1"/>
</dbReference>
<feature type="chain" id="PRO_5046351825" evidence="1">
    <location>
        <begin position="20"/>
        <end position="133"/>
    </location>
</feature>
<dbReference type="Proteomes" id="UP001174839">
    <property type="component" value="Unassembled WGS sequence"/>
</dbReference>
<name>A0ABT7WBR8_9FLAO</name>
<evidence type="ECO:0000259" key="2">
    <source>
        <dbReference type="PROSITE" id="PS51502"/>
    </source>
</evidence>
<gene>
    <name evidence="3" type="ORF">QU605_02645</name>
</gene>
<evidence type="ECO:0000313" key="3">
    <source>
        <dbReference type="EMBL" id="MDM9630352.1"/>
    </source>
</evidence>
<dbReference type="InterPro" id="IPR013097">
    <property type="entry name" value="Dabb"/>
</dbReference>
<keyword evidence="4" id="KW-1185">Reference proteome</keyword>
<keyword evidence="1" id="KW-0732">Signal</keyword>
<evidence type="ECO:0000313" key="4">
    <source>
        <dbReference type="Proteomes" id="UP001174839"/>
    </source>
</evidence>
<comment type="caution">
    <text evidence="3">The sequence shown here is derived from an EMBL/GenBank/DDBJ whole genome shotgun (WGS) entry which is preliminary data.</text>
</comment>
<accession>A0ABT7WBR8</accession>
<organism evidence="3 4">
    <name type="scientific">Robiginitalea aurantiaca</name>
    <dbReference type="NCBI Taxonomy" id="3056915"/>
    <lineage>
        <taxon>Bacteria</taxon>
        <taxon>Pseudomonadati</taxon>
        <taxon>Bacteroidota</taxon>
        <taxon>Flavobacteriia</taxon>
        <taxon>Flavobacteriales</taxon>
        <taxon>Flavobacteriaceae</taxon>
        <taxon>Robiginitalea</taxon>
    </lineage>
</organism>
<sequence>MRTKLCLYLILLMPVAILAQDLKDERAFDPTYTHVVYFWLKNPENVQDRKVFDVALRNLFKDSRYTQTNFLGAPPKATREVVDDSFTFAMIVTFESAEAQKAYQTEAAHLKFIEQTKHLLERFVVYDAQGLKP</sequence>